<dbReference type="InterPro" id="IPR004919">
    <property type="entry name" value="GmrSD_N"/>
</dbReference>
<proteinExistence type="predicted"/>
<sequence>MSSATNIDATAVNTIGWLSAAQTTIVVPVYQRQYRWDIGACEQLLSDIREVADSDERQMHFIGSILSSASAEGDGAELVLIDGQQRITTLMLLIAALHHSVLNDPVLAADLALSADLERVLVRGSGSPDAGPARTKLRPHRAWAQVFESVVLDRRLADDEARDSRFDDNYAFFRSQVPASEARRIWTGLQRLEHVAITLGADANAQQIFESLNSTGEPLQDHELIHNYVLMGLSHAEQSEIEDSFWLPIEQNTGESIGTFWRHYLVMTTGREVDTVGGRGVYDAFRHRFPRLNLETLREQAAEWREYSAIYRTLLEPTQASDPDIARQLTHVNTFGRAMYPLVMRAYRDFSRGTVDKDSLVTTLEQVQALLLRRTVVGVSTDRLVARLCRAREEGPASLIDAIARITPSDERVRVAVKYGALPHAAYVLGRLANVDSLADLDVDHIFPLAPGDTWSGDGTREWVEYTEDEQNSHRALAHTLGNLALLEQPLAERAANTSFPDKRAAVYARSAIPTTRELADTLSWGTSAIAERTARLTADFLRIWARPGTVGIDDDGLTPILDAQRRRGWPRGWQREFEYVEYRGEHWEVQDVKYLFDRVFKRLWADERQHVVEFSARRGGPIFEAQAWNGQWHALDDTHFLYLGWDSQYMLTAVQGALEEAGLASEVFVKYSYIGEVM</sequence>
<feature type="domain" description="GmrSD restriction endonucleases C-terminal" evidence="2">
    <location>
        <begin position="437"/>
        <end position="538"/>
    </location>
</feature>
<dbReference type="EMBL" id="VRMG01000006">
    <property type="protein sequence ID" value="TXN30621.1"/>
    <property type="molecule type" value="Genomic_DNA"/>
</dbReference>
<dbReference type="Pfam" id="PF03235">
    <property type="entry name" value="GmrSD_N"/>
    <property type="match status" value="1"/>
</dbReference>
<evidence type="ECO:0000313" key="3">
    <source>
        <dbReference type="EMBL" id="TXN30621.1"/>
    </source>
</evidence>
<dbReference type="Pfam" id="PF07510">
    <property type="entry name" value="GmrSD_C"/>
    <property type="match status" value="1"/>
</dbReference>
<keyword evidence="4" id="KW-1185">Reference proteome</keyword>
<dbReference type="Proteomes" id="UP000321379">
    <property type="component" value="Unassembled WGS sequence"/>
</dbReference>
<dbReference type="InterPro" id="IPR011089">
    <property type="entry name" value="GmrSD_C"/>
</dbReference>
<evidence type="ECO:0000313" key="4">
    <source>
        <dbReference type="Proteomes" id="UP000321379"/>
    </source>
</evidence>
<dbReference type="PANTHER" id="PTHR35149:SF1">
    <property type="entry name" value="DUF5655 DOMAIN-CONTAINING PROTEIN"/>
    <property type="match status" value="1"/>
</dbReference>
<reference evidence="3 4" key="1">
    <citation type="submission" date="2019-08" db="EMBL/GenBank/DDBJ databases">
        <title>Bacterial whole genome sequence for Glaciihabitans sp. CHu50b-6-2.</title>
        <authorList>
            <person name="Jin L."/>
        </authorList>
    </citation>
    <scope>NUCLEOTIDE SEQUENCE [LARGE SCALE GENOMIC DNA]</scope>
    <source>
        <strain evidence="3 4">CHu50b-6-2</strain>
    </source>
</reference>
<dbReference type="PANTHER" id="PTHR35149">
    <property type="entry name" value="SLL5132 PROTEIN"/>
    <property type="match status" value="1"/>
</dbReference>
<evidence type="ECO:0000259" key="1">
    <source>
        <dbReference type="Pfam" id="PF03235"/>
    </source>
</evidence>
<organism evidence="3 4">
    <name type="scientific">Lacisediminihabitans profunda</name>
    <dbReference type="NCBI Taxonomy" id="2594790"/>
    <lineage>
        <taxon>Bacteria</taxon>
        <taxon>Bacillati</taxon>
        <taxon>Actinomycetota</taxon>
        <taxon>Actinomycetes</taxon>
        <taxon>Micrococcales</taxon>
        <taxon>Microbacteriaceae</taxon>
        <taxon>Lacisediminihabitans</taxon>
    </lineage>
</organism>
<protein>
    <submittedName>
        <fullName evidence="3">DUF262 domain-containing protein</fullName>
    </submittedName>
</protein>
<accession>A0A5C8USM6</accession>
<comment type="caution">
    <text evidence="3">The sequence shown here is derived from an EMBL/GenBank/DDBJ whole genome shotgun (WGS) entry which is preliminary data.</text>
</comment>
<dbReference type="AlphaFoldDB" id="A0A5C8USM6"/>
<evidence type="ECO:0000259" key="2">
    <source>
        <dbReference type="Pfam" id="PF07510"/>
    </source>
</evidence>
<gene>
    <name evidence="3" type="ORF">FVP33_08860</name>
</gene>
<name>A0A5C8USM6_9MICO</name>
<feature type="domain" description="GmrSD restriction endonucleases N-terminal" evidence="1">
    <location>
        <begin position="22"/>
        <end position="229"/>
    </location>
</feature>
<dbReference type="RefSeq" id="WP_147783303.1">
    <property type="nucleotide sequence ID" value="NZ_VRMG01000006.1"/>
</dbReference>